<dbReference type="PANTHER" id="PTHR43616:SF5">
    <property type="entry name" value="GLYCEROL DEHYDROGENASE 1"/>
    <property type="match status" value="1"/>
</dbReference>
<dbReference type="Proteomes" id="UP000717696">
    <property type="component" value="Unassembled WGS sequence"/>
</dbReference>
<feature type="domain" description="Alcohol dehydrogenase iron-type/glycerol dehydrogenase GldA" evidence="5">
    <location>
        <begin position="18"/>
        <end position="134"/>
    </location>
</feature>
<sequence>MSARNADPGMAITVSSSPRIVLGPGVLDYLPRELRRLGLAAPLIVVSPSRTDLTARIHAIIAGFDQCVLDPAVVERFPARSADDDEAVAAISGRDCVVGVGGGSALALARIIAQRKGIPHVCIPTTYSGSEFMGAELSSKESQRDRRRHRTKASGHTKAAASSKPVVIIYDEDLTISISSTLRMPTPSGTNKNGSARPSESRHRIQDDALWSYMDLPGI</sequence>
<comment type="caution">
    <text evidence="6">The sequence shown here is derived from an EMBL/GenBank/DDBJ whole genome shotgun (WGS) entry which is preliminary data.</text>
</comment>
<evidence type="ECO:0000256" key="2">
    <source>
        <dbReference type="ARBA" id="ARBA00023002"/>
    </source>
</evidence>
<reference evidence="6" key="1">
    <citation type="journal article" date="2021" name="Nat. Commun.">
        <title>Genetic determinants of endophytism in the Arabidopsis root mycobiome.</title>
        <authorList>
            <person name="Mesny F."/>
            <person name="Miyauchi S."/>
            <person name="Thiergart T."/>
            <person name="Pickel B."/>
            <person name="Atanasova L."/>
            <person name="Karlsson M."/>
            <person name="Huettel B."/>
            <person name="Barry K.W."/>
            <person name="Haridas S."/>
            <person name="Chen C."/>
            <person name="Bauer D."/>
            <person name="Andreopoulos W."/>
            <person name="Pangilinan J."/>
            <person name="LaButti K."/>
            <person name="Riley R."/>
            <person name="Lipzen A."/>
            <person name="Clum A."/>
            <person name="Drula E."/>
            <person name="Henrissat B."/>
            <person name="Kohler A."/>
            <person name="Grigoriev I.V."/>
            <person name="Martin F.M."/>
            <person name="Hacquard S."/>
        </authorList>
    </citation>
    <scope>NUCLEOTIDE SEQUENCE</scope>
    <source>
        <strain evidence="6">MPI-CAGE-AT-0021</strain>
    </source>
</reference>
<evidence type="ECO:0000313" key="7">
    <source>
        <dbReference type="Proteomes" id="UP000717696"/>
    </source>
</evidence>
<dbReference type="Pfam" id="PF00465">
    <property type="entry name" value="Fe-ADH"/>
    <property type="match status" value="1"/>
</dbReference>
<dbReference type="EMBL" id="JAGMUU010000013">
    <property type="protein sequence ID" value="KAH7140112.1"/>
    <property type="molecule type" value="Genomic_DNA"/>
</dbReference>
<dbReference type="GO" id="GO:0016614">
    <property type="term" value="F:oxidoreductase activity, acting on CH-OH group of donors"/>
    <property type="evidence" value="ECO:0007669"/>
    <property type="project" value="InterPro"/>
</dbReference>
<keyword evidence="1" id="KW-0479">Metal-binding</keyword>
<organism evidence="6 7">
    <name type="scientific">Dactylonectria estremocensis</name>
    <dbReference type="NCBI Taxonomy" id="1079267"/>
    <lineage>
        <taxon>Eukaryota</taxon>
        <taxon>Fungi</taxon>
        <taxon>Dikarya</taxon>
        <taxon>Ascomycota</taxon>
        <taxon>Pezizomycotina</taxon>
        <taxon>Sordariomycetes</taxon>
        <taxon>Hypocreomycetidae</taxon>
        <taxon>Hypocreales</taxon>
        <taxon>Nectriaceae</taxon>
        <taxon>Dactylonectria</taxon>
    </lineage>
</organism>
<dbReference type="OrthoDB" id="3360544at2759"/>
<feature type="compositionally biased region" description="Basic residues" evidence="4">
    <location>
        <begin position="145"/>
        <end position="155"/>
    </location>
</feature>
<accession>A0A9P9EN29</accession>
<dbReference type="InterPro" id="IPR001670">
    <property type="entry name" value="ADH_Fe/GldA"/>
</dbReference>
<dbReference type="Gene3D" id="3.40.50.1970">
    <property type="match status" value="1"/>
</dbReference>
<dbReference type="InterPro" id="IPR016205">
    <property type="entry name" value="Glycerol_DH"/>
</dbReference>
<dbReference type="PANTHER" id="PTHR43616">
    <property type="entry name" value="GLYCEROL DEHYDROGENASE"/>
    <property type="match status" value="1"/>
</dbReference>
<keyword evidence="7" id="KW-1185">Reference proteome</keyword>
<protein>
    <recommendedName>
        <fullName evidence="5">Alcohol dehydrogenase iron-type/glycerol dehydrogenase GldA domain-containing protein</fullName>
    </recommendedName>
</protein>
<dbReference type="AlphaFoldDB" id="A0A9P9EN29"/>
<keyword evidence="3" id="KW-0520">NAD</keyword>
<dbReference type="GO" id="GO:0046872">
    <property type="term" value="F:metal ion binding"/>
    <property type="evidence" value="ECO:0007669"/>
    <property type="project" value="UniProtKB-KW"/>
</dbReference>
<evidence type="ECO:0000313" key="6">
    <source>
        <dbReference type="EMBL" id="KAH7140112.1"/>
    </source>
</evidence>
<evidence type="ECO:0000256" key="1">
    <source>
        <dbReference type="ARBA" id="ARBA00022723"/>
    </source>
</evidence>
<feature type="region of interest" description="Disordered" evidence="4">
    <location>
        <begin position="134"/>
        <end position="160"/>
    </location>
</feature>
<name>A0A9P9EN29_9HYPO</name>
<evidence type="ECO:0000259" key="5">
    <source>
        <dbReference type="Pfam" id="PF00465"/>
    </source>
</evidence>
<evidence type="ECO:0000256" key="3">
    <source>
        <dbReference type="ARBA" id="ARBA00023027"/>
    </source>
</evidence>
<gene>
    <name evidence="6" type="ORF">B0J13DRAFT_61416</name>
</gene>
<evidence type="ECO:0000256" key="4">
    <source>
        <dbReference type="SAM" id="MobiDB-lite"/>
    </source>
</evidence>
<dbReference type="SUPFAM" id="SSF56796">
    <property type="entry name" value="Dehydroquinate synthase-like"/>
    <property type="match status" value="1"/>
</dbReference>
<keyword evidence="2" id="KW-0560">Oxidoreductase</keyword>
<feature type="region of interest" description="Disordered" evidence="4">
    <location>
        <begin position="181"/>
        <end position="206"/>
    </location>
</feature>
<feature type="compositionally biased region" description="Polar residues" evidence="4">
    <location>
        <begin position="181"/>
        <end position="198"/>
    </location>
</feature>
<proteinExistence type="predicted"/>